<dbReference type="Proteomes" id="UP001196413">
    <property type="component" value="Unassembled WGS sequence"/>
</dbReference>
<dbReference type="AlphaFoldDB" id="A0AAD5WDT5"/>
<reference evidence="1" key="1">
    <citation type="submission" date="2021-06" db="EMBL/GenBank/DDBJ databases">
        <title>Parelaphostrongylus tenuis whole genome reference sequence.</title>
        <authorList>
            <person name="Garwood T.J."/>
            <person name="Larsen P.A."/>
            <person name="Fountain-Jones N.M."/>
            <person name="Garbe J.R."/>
            <person name="Macchietto M.G."/>
            <person name="Kania S.A."/>
            <person name="Gerhold R.W."/>
            <person name="Richards J.E."/>
            <person name="Wolf T.M."/>
        </authorList>
    </citation>
    <scope>NUCLEOTIDE SEQUENCE</scope>
    <source>
        <strain evidence="1">MNPRO001-30</strain>
        <tissue evidence="1">Meninges</tissue>
    </source>
</reference>
<comment type="caution">
    <text evidence="1">The sequence shown here is derived from an EMBL/GenBank/DDBJ whole genome shotgun (WGS) entry which is preliminary data.</text>
</comment>
<keyword evidence="2" id="KW-1185">Reference proteome</keyword>
<proteinExistence type="predicted"/>
<evidence type="ECO:0000313" key="2">
    <source>
        <dbReference type="Proteomes" id="UP001196413"/>
    </source>
</evidence>
<protein>
    <submittedName>
        <fullName evidence="1">Uncharacterized protein</fullName>
    </submittedName>
</protein>
<evidence type="ECO:0000313" key="1">
    <source>
        <dbReference type="EMBL" id="KAJ1366488.1"/>
    </source>
</evidence>
<dbReference type="EMBL" id="JAHQIW010005564">
    <property type="protein sequence ID" value="KAJ1366488.1"/>
    <property type="molecule type" value="Genomic_DNA"/>
</dbReference>
<organism evidence="1 2">
    <name type="scientific">Parelaphostrongylus tenuis</name>
    <name type="common">Meningeal worm</name>
    <dbReference type="NCBI Taxonomy" id="148309"/>
    <lineage>
        <taxon>Eukaryota</taxon>
        <taxon>Metazoa</taxon>
        <taxon>Ecdysozoa</taxon>
        <taxon>Nematoda</taxon>
        <taxon>Chromadorea</taxon>
        <taxon>Rhabditida</taxon>
        <taxon>Rhabditina</taxon>
        <taxon>Rhabditomorpha</taxon>
        <taxon>Strongyloidea</taxon>
        <taxon>Metastrongylidae</taxon>
        <taxon>Parelaphostrongylus</taxon>
    </lineage>
</organism>
<sequence>MVFTTSTSAPAQLPSGIATTSDGAKSFVARHVMQTIIDVLEQQGRNAGLPDSIISSILNQLMVQTSYDPLECKAAAVNPTVACGYTTSIIGH</sequence>
<gene>
    <name evidence="1" type="ORF">KIN20_027164</name>
</gene>
<accession>A0AAD5WDT5</accession>
<name>A0AAD5WDT5_PARTN</name>